<accession>R7ZUE0</accession>
<dbReference type="CDD" id="cd16144">
    <property type="entry name" value="ARS_like"/>
    <property type="match status" value="1"/>
</dbReference>
<keyword evidence="9" id="KW-1185">Reference proteome</keyword>
<keyword evidence="4" id="KW-0732">Signal</keyword>
<keyword evidence="5 8" id="KW-0378">Hydrolase</keyword>
<evidence type="ECO:0000256" key="4">
    <source>
        <dbReference type="ARBA" id="ARBA00022729"/>
    </source>
</evidence>
<comment type="cofactor">
    <cofactor evidence="1">
        <name>Ca(2+)</name>
        <dbReference type="ChEBI" id="CHEBI:29108"/>
    </cofactor>
</comment>
<evidence type="ECO:0000313" key="9">
    <source>
        <dbReference type="Proteomes" id="UP000013909"/>
    </source>
</evidence>
<dbReference type="PATRIC" id="fig|1288963.3.peg.1689"/>
<protein>
    <submittedName>
        <fullName evidence="8">Arylsulfatase</fullName>
        <ecNumber evidence="8">3.1.6.1</ecNumber>
    </submittedName>
</protein>
<dbReference type="AlphaFoldDB" id="R7ZUE0"/>
<dbReference type="PROSITE" id="PS00149">
    <property type="entry name" value="SULFATASE_2"/>
    <property type="match status" value="1"/>
</dbReference>
<dbReference type="EMBL" id="AQHR01000049">
    <property type="protein sequence ID" value="EON77781.1"/>
    <property type="molecule type" value="Genomic_DNA"/>
</dbReference>
<gene>
    <name evidence="8" type="ORF">ADIS_1700</name>
</gene>
<dbReference type="SUPFAM" id="SSF53649">
    <property type="entry name" value="Alkaline phosphatase-like"/>
    <property type="match status" value="1"/>
</dbReference>
<reference evidence="8 9" key="1">
    <citation type="submission" date="2013-02" db="EMBL/GenBank/DDBJ databases">
        <title>A novel strain isolated from Lonar lake, Maharashtra, India.</title>
        <authorList>
            <person name="Singh A."/>
        </authorList>
    </citation>
    <scope>NUCLEOTIDE SEQUENCE [LARGE SCALE GENOMIC DNA]</scope>
    <source>
        <strain evidence="8 9">AK24</strain>
    </source>
</reference>
<evidence type="ECO:0000256" key="2">
    <source>
        <dbReference type="ARBA" id="ARBA00008779"/>
    </source>
</evidence>
<dbReference type="InterPro" id="IPR000917">
    <property type="entry name" value="Sulfatase_N"/>
</dbReference>
<organism evidence="8 9">
    <name type="scientific">Lunatimonas lonarensis</name>
    <dbReference type="NCBI Taxonomy" id="1232681"/>
    <lineage>
        <taxon>Bacteria</taxon>
        <taxon>Pseudomonadati</taxon>
        <taxon>Bacteroidota</taxon>
        <taxon>Cytophagia</taxon>
        <taxon>Cytophagales</taxon>
        <taxon>Cyclobacteriaceae</taxon>
    </lineage>
</organism>
<dbReference type="PANTHER" id="PTHR42693">
    <property type="entry name" value="ARYLSULFATASE FAMILY MEMBER"/>
    <property type="match status" value="1"/>
</dbReference>
<keyword evidence="3" id="KW-0479">Metal-binding</keyword>
<evidence type="ECO:0000256" key="3">
    <source>
        <dbReference type="ARBA" id="ARBA00022723"/>
    </source>
</evidence>
<comment type="similarity">
    <text evidence="2">Belongs to the sulfatase family.</text>
</comment>
<feature type="domain" description="Sulfatase N-terminal" evidence="7">
    <location>
        <begin position="33"/>
        <end position="381"/>
    </location>
</feature>
<evidence type="ECO:0000256" key="1">
    <source>
        <dbReference type="ARBA" id="ARBA00001913"/>
    </source>
</evidence>
<dbReference type="GO" id="GO:0046872">
    <property type="term" value="F:metal ion binding"/>
    <property type="evidence" value="ECO:0007669"/>
    <property type="project" value="UniProtKB-KW"/>
</dbReference>
<evidence type="ECO:0000256" key="5">
    <source>
        <dbReference type="ARBA" id="ARBA00022801"/>
    </source>
</evidence>
<dbReference type="InterPro" id="IPR017850">
    <property type="entry name" value="Alkaline_phosphatase_core_sf"/>
</dbReference>
<name>R7ZUE0_9BACT</name>
<comment type="caution">
    <text evidence="8">The sequence shown here is derived from an EMBL/GenBank/DDBJ whole genome shotgun (WGS) entry which is preliminary data.</text>
</comment>
<keyword evidence="6" id="KW-0106">Calcium</keyword>
<dbReference type="EC" id="3.1.6.1" evidence="8"/>
<dbReference type="InterPro" id="IPR024607">
    <property type="entry name" value="Sulfatase_CS"/>
</dbReference>
<dbReference type="STRING" id="1232681.ADIS_1700"/>
<dbReference type="InterPro" id="IPR050738">
    <property type="entry name" value="Sulfatase"/>
</dbReference>
<dbReference type="Proteomes" id="UP000013909">
    <property type="component" value="Unassembled WGS sequence"/>
</dbReference>
<dbReference type="Gene3D" id="3.30.1120.10">
    <property type="match status" value="1"/>
</dbReference>
<dbReference type="Pfam" id="PF00884">
    <property type="entry name" value="Sulfatase"/>
    <property type="match status" value="1"/>
</dbReference>
<dbReference type="Gene3D" id="3.40.720.10">
    <property type="entry name" value="Alkaline Phosphatase, subunit A"/>
    <property type="match status" value="1"/>
</dbReference>
<sequence length="498" mass="56002">MLSIFYLIMKSIICLLLAGLILVSCHTVPEKRPNFVFILVDDLGWADIGANWPETFYDTPNLDALARRGVRFSQAYAAHPVCSPTRAALMTGQHPNRLNITDWIPGFDRDAAIRPIITPQISHELALEEETLGEKFKEGGYHTYFVGKWHLGEEEKYWPENQGFDINIGGWSVGAPQLKEGVANGYFSPYGNPRLEDGPEGEYLTDRLTQESIRLMKESGDKPFLLYLSYYTVHTPIQAVPRHHERYLQKKEMANLSALEGYRKEGVDGVTKLIQDNTGYASMVAAMDENVGRIMEALVELGLDENTWVIFTSDNGGLSTLFQEGAPTANGPLRAGKGWCYEGGIRVPLLISGPGVARPGRVIDYPVVSMDYFTTMLSLAEISHQPHDGVSLVPLLTDPSREIGDREELFWHYPHYHGSAWRPGSALRVGKWKLIYYYETETRELFDLEGDPEEVNNLSDIMPELADEFQQRLFDRLTETGARFPVRKEVPGNLGTAL</sequence>
<dbReference type="PANTHER" id="PTHR42693:SF42">
    <property type="entry name" value="ARYLSULFATASE G"/>
    <property type="match status" value="1"/>
</dbReference>
<evidence type="ECO:0000256" key="6">
    <source>
        <dbReference type="ARBA" id="ARBA00022837"/>
    </source>
</evidence>
<dbReference type="GO" id="GO:0004065">
    <property type="term" value="F:arylsulfatase activity"/>
    <property type="evidence" value="ECO:0007669"/>
    <property type="project" value="UniProtKB-EC"/>
</dbReference>
<evidence type="ECO:0000259" key="7">
    <source>
        <dbReference type="Pfam" id="PF00884"/>
    </source>
</evidence>
<evidence type="ECO:0000313" key="8">
    <source>
        <dbReference type="EMBL" id="EON77781.1"/>
    </source>
</evidence>
<proteinExistence type="inferred from homology"/>
<dbReference type="PROSITE" id="PS00523">
    <property type="entry name" value="SULFATASE_1"/>
    <property type="match status" value="1"/>
</dbReference>